<organism evidence="2 3">
    <name type="scientific">Teredinibacter turnerae (strain ATCC 39867 / T7901)</name>
    <dbReference type="NCBI Taxonomy" id="377629"/>
    <lineage>
        <taxon>Bacteria</taxon>
        <taxon>Pseudomonadati</taxon>
        <taxon>Pseudomonadota</taxon>
        <taxon>Gammaproteobacteria</taxon>
        <taxon>Cellvibrionales</taxon>
        <taxon>Cellvibrionaceae</taxon>
        <taxon>Teredinibacter</taxon>
    </lineage>
</organism>
<dbReference type="AlphaFoldDB" id="C5BJP7"/>
<gene>
    <name evidence="2" type="ordered locus">TERTU_4532</name>
</gene>
<dbReference type="eggNOG" id="ENOG5032ZQH">
    <property type="taxonomic scope" value="Bacteria"/>
</dbReference>
<keyword evidence="1" id="KW-0732">Signal</keyword>
<dbReference type="KEGG" id="ttu:TERTU_4532"/>
<evidence type="ECO:0000313" key="2">
    <source>
        <dbReference type="EMBL" id="ACR13206.1"/>
    </source>
</evidence>
<dbReference type="RefSeq" id="WP_015819319.1">
    <property type="nucleotide sequence ID" value="NC_012997.1"/>
</dbReference>
<dbReference type="Proteomes" id="UP000009080">
    <property type="component" value="Chromosome"/>
</dbReference>
<keyword evidence="3" id="KW-1185">Reference proteome</keyword>
<sequence length="151" mass="16228">MKYGTLLLALVCACLATGSAMADDKAPQMSDILSAQTGQNGRECVRVNDIRGYGYQDRVLTMDARGGYYVATTLFRCHDLESSTAAAFNGTFGEICGGGGSSVGRRLGRCPIGKVFKFDNRQQAFEALDEAKQTLSDAGVIQARNLVLTHY</sequence>
<protein>
    <recommendedName>
        <fullName evidence="4">Lipoprotein</fullName>
    </recommendedName>
</protein>
<dbReference type="EMBL" id="CP001614">
    <property type="protein sequence ID" value="ACR13206.1"/>
    <property type="molecule type" value="Genomic_DNA"/>
</dbReference>
<evidence type="ECO:0008006" key="4">
    <source>
        <dbReference type="Google" id="ProtNLM"/>
    </source>
</evidence>
<dbReference type="OrthoDB" id="6388019at2"/>
<proteinExistence type="predicted"/>
<dbReference type="HOGENOM" id="CLU_1730527_0_0_6"/>
<evidence type="ECO:0000256" key="1">
    <source>
        <dbReference type="SAM" id="SignalP"/>
    </source>
</evidence>
<accession>C5BJP7</accession>
<feature type="signal peptide" evidence="1">
    <location>
        <begin position="1"/>
        <end position="22"/>
    </location>
</feature>
<name>C5BJP7_TERTT</name>
<feature type="chain" id="PRO_5002946370" description="Lipoprotein" evidence="1">
    <location>
        <begin position="23"/>
        <end position="151"/>
    </location>
</feature>
<evidence type="ECO:0000313" key="3">
    <source>
        <dbReference type="Proteomes" id="UP000009080"/>
    </source>
</evidence>
<reference evidence="2 3" key="1">
    <citation type="journal article" date="2009" name="PLoS ONE">
        <title>The complete genome of Teredinibacter turnerae T7901: an intracellular endosymbiont of marine wood-boring bivalves (shipworms).</title>
        <authorList>
            <person name="Yang J.C."/>
            <person name="Madupu R."/>
            <person name="Durkin A.S."/>
            <person name="Ekborg N.A."/>
            <person name="Pedamallu C.S."/>
            <person name="Hostetler J.B."/>
            <person name="Radune D."/>
            <person name="Toms B.S."/>
            <person name="Henrissat B."/>
            <person name="Coutinho P.M."/>
            <person name="Schwarz S."/>
            <person name="Field L."/>
            <person name="Trindade-Silva A.E."/>
            <person name="Soares C.A.G."/>
            <person name="Elshahawi S."/>
            <person name="Hanora A."/>
            <person name="Schmidt E.W."/>
            <person name="Haygood M.G."/>
            <person name="Posfai J."/>
            <person name="Benner J."/>
            <person name="Madinger C."/>
            <person name="Nove J."/>
            <person name="Anton B."/>
            <person name="Chaudhary K."/>
            <person name="Foster J."/>
            <person name="Holman A."/>
            <person name="Kumar S."/>
            <person name="Lessard P.A."/>
            <person name="Luyten Y.A."/>
            <person name="Slatko B."/>
            <person name="Wood N."/>
            <person name="Wu B."/>
            <person name="Teplitski M."/>
            <person name="Mougous J.D."/>
            <person name="Ward N."/>
            <person name="Eisen J.A."/>
            <person name="Badger J.H."/>
            <person name="Distel D.L."/>
        </authorList>
    </citation>
    <scope>NUCLEOTIDE SEQUENCE [LARGE SCALE GENOMIC DNA]</scope>
    <source>
        <strain evidence="3">ATCC 39867 / T7901</strain>
    </source>
</reference>
<dbReference type="STRING" id="377629.TERTU_4532"/>